<protein>
    <submittedName>
        <fullName evidence="2">Uncharacterized protein</fullName>
    </submittedName>
</protein>
<dbReference type="EMBL" id="ML976701">
    <property type="protein sequence ID" value="KAF1970361.1"/>
    <property type="molecule type" value="Genomic_DNA"/>
</dbReference>
<feature type="region of interest" description="Disordered" evidence="1">
    <location>
        <begin position="55"/>
        <end position="153"/>
    </location>
</feature>
<organism evidence="2 3">
    <name type="scientific">Bimuria novae-zelandiae CBS 107.79</name>
    <dbReference type="NCBI Taxonomy" id="1447943"/>
    <lineage>
        <taxon>Eukaryota</taxon>
        <taxon>Fungi</taxon>
        <taxon>Dikarya</taxon>
        <taxon>Ascomycota</taxon>
        <taxon>Pezizomycotina</taxon>
        <taxon>Dothideomycetes</taxon>
        <taxon>Pleosporomycetidae</taxon>
        <taxon>Pleosporales</taxon>
        <taxon>Massarineae</taxon>
        <taxon>Didymosphaeriaceae</taxon>
        <taxon>Bimuria</taxon>
    </lineage>
</organism>
<feature type="compositionally biased region" description="Acidic residues" evidence="1">
    <location>
        <begin position="73"/>
        <end position="91"/>
    </location>
</feature>
<sequence>MTTFLQRRHFRARNTEIGRRHDDGFVIPQDEVARNRTALGAIAGVQKCETWVRETGNATSPANGTALDSGADAGEDAEEEDDAESESESESESGAGSESDSGADSESEEEDEEEEDEEEEEVDGKEEVDPSSSSKPEDAPIGALPPANGTAAEVMPDTASMPAYVSAVTFASIFATPSAPTAAAVITMMVEPSMGASSGDAASPAVNSMTDGATALNADQATSENGASSFRVAGVGLGLFIVGMAVTLL</sequence>
<gene>
    <name evidence="2" type="ORF">BU23DRAFT_570764</name>
</gene>
<dbReference type="Proteomes" id="UP000800036">
    <property type="component" value="Unassembled WGS sequence"/>
</dbReference>
<dbReference type="AlphaFoldDB" id="A0A6A5UZD5"/>
<evidence type="ECO:0000313" key="2">
    <source>
        <dbReference type="EMBL" id="KAF1970361.1"/>
    </source>
</evidence>
<accession>A0A6A5UZD5</accession>
<evidence type="ECO:0000256" key="1">
    <source>
        <dbReference type="SAM" id="MobiDB-lite"/>
    </source>
</evidence>
<name>A0A6A5UZD5_9PLEO</name>
<reference evidence="2" key="1">
    <citation type="journal article" date="2020" name="Stud. Mycol.">
        <title>101 Dothideomycetes genomes: a test case for predicting lifestyles and emergence of pathogens.</title>
        <authorList>
            <person name="Haridas S."/>
            <person name="Albert R."/>
            <person name="Binder M."/>
            <person name="Bloem J."/>
            <person name="Labutti K."/>
            <person name="Salamov A."/>
            <person name="Andreopoulos B."/>
            <person name="Baker S."/>
            <person name="Barry K."/>
            <person name="Bills G."/>
            <person name="Bluhm B."/>
            <person name="Cannon C."/>
            <person name="Castanera R."/>
            <person name="Culley D."/>
            <person name="Daum C."/>
            <person name="Ezra D."/>
            <person name="Gonzalez J."/>
            <person name="Henrissat B."/>
            <person name="Kuo A."/>
            <person name="Liang C."/>
            <person name="Lipzen A."/>
            <person name="Lutzoni F."/>
            <person name="Magnuson J."/>
            <person name="Mondo S."/>
            <person name="Nolan M."/>
            <person name="Ohm R."/>
            <person name="Pangilinan J."/>
            <person name="Park H.-J."/>
            <person name="Ramirez L."/>
            <person name="Alfaro M."/>
            <person name="Sun H."/>
            <person name="Tritt A."/>
            <person name="Yoshinaga Y."/>
            <person name="Zwiers L.-H."/>
            <person name="Turgeon B."/>
            <person name="Goodwin S."/>
            <person name="Spatafora J."/>
            <person name="Crous P."/>
            <person name="Grigoriev I."/>
        </authorList>
    </citation>
    <scope>NUCLEOTIDE SEQUENCE</scope>
    <source>
        <strain evidence="2">CBS 107.79</strain>
    </source>
</reference>
<proteinExistence type="predicted"/>
<keyword evidence="3" id="KW-1185">Reference proteome</keyword>
<feature type="compositionally biased region" description="Acidic residues" evidence="1">
    <location>
        <begin position="101"/>
        <end position="126"/>
    </location>
</feature>
<evidence type="ECO:0000313" key="3">
    <source>
        <dbReference type="Proteomes" id="UP000800036"/>
    </source>
</evidence>